<dbReference type="Proteomes" id="UP001345219">
    <property type="component" value="Chromosome 21"/>
</dbReference>
<dbReference type="GO" id="GO:0045490">
    <property type="term" value="P:pectin catabolic process"/>
    <property type="evidence" value="ECO:0007669"/>
    <property type="project" value="UniProtKB-UniRule"/>
</dbReference>
<comment type="similarity">
    <text evidence="3">In the C-terminal section; belongs to the pectinesterase family.</text>
</comment>
<keyword evidence="9" id="KW-1133">Transmembrane helix</keyword>
<feature type="compositionally biased region" description="Basic and acidic residues" evidence="8">
    <location>
        <begin position="225"/>
        <end position="236"/>
    </location>
</feature>
<dbReference type="Pfam" id="PF01095">
    <property type="entry name" value="Pectinesterase"/>
    <property type="match status" value="1"/>
</dbReference>
<evidence type="ECO:0000313" key="11">
    <source>
        <dbReference type="EMBL" id="KAK4749685.1"/>
    </source>
</evidence>
<comment type="caution">
    <text evidence="11">The sequence shown here is derived from an EMBL/GenBank/DDBJ whole genome shotgun (WGS) entry which is preliminary data.</text>
</comment>
<dbReference type="Gene3D" id="1.20.140.40">
    <property type="entry name" value="Invertase/pectin methylesterase inhibitor family protein"/>
    <property type="match status" value="1"/>
</dbReference>
<dbReference type="Pfam" id="PF04043">
    <property type="entry name" value="PMEI"/>
    <property type="match status" value="1"/>
</dbReference>
<evidence type="ECO:0000256" key="1">
    <source>
        <dbReference type="ARBA" id="ARBA00005184"/>
    </source>
</evidence>
<proteinExistence type="inferred from homology"/>
<evidence type="ECO:0000256" key="8">
    <source>
        <dbReference type="SAM" id="MobiDB-lite"/>
    </source>
</evidence>
<dbReference type="InterPro" id="IPR035513">
    <property type="entry name" value="Invertase/methylesterase_inhib"/>
</dbReference>
<dbReference type="EMBL" id="JAXIOK010000018">
    <property type="protein sequence ID" value="KAK4749685.1"/>
    <property type="molecule type" value="Genomic_DNA"/>
</dbReference>
<evidence type="ECO:0000256" key="5">
    <source>
        <dbReference type="ARBA" id="ARBA00023085"/>
    </source>
</evidence>
<organism evidence="11 12">
    <name type="scientific">Trapa incisa</name>
    <dbReference type="NCBI Taxonomy" id="236973"/>
    <lineage>
        <taxon>Eukaryota</taxon>
        <taxon>Viridiplantae</taxon>
        <taxon>Streptophyta</taxon>
        <taxon>Embryophyta</taxon>
        <taxon>Tracheophyta</taxon>
        <taxon>Spermatophyta</taxon>
        <taxon>Magnoliopsida</taxon>
        <taxon>eudicotyledons</taxon>
        <taxon>Gunneridae</taxon>
        <taxon>Pentapetalae</taxon>
        <taxon>rosids</taxon>
        <taxon>malvids</taxon>
        <taxon>Myrtales</taxon>
        <taxon>Lythraceae</taxon>
        <taxon>Trapa</taxon>
    </lineage>
</organism>
<dbReference type="InterPro" id="IPR033131">
    <property type="entry name" value="Pectinesterase_Asp_AS"/>
</dbReference>
<dbReference type="PROSITE" id="PS00503">
    <property type="entry name" value="PECTINESTERASE_2"/>
    <property type="match status" value="1"/>
</dbReference>
<dbReference type="AlphaFoldDB" id="A0AAN7H0H4"/>
<keyword evidence="9" id="KW-0472">Membrane</keyword>
<dbReference type="PANTHER" id="PTHR31707">
    <property type="entry name" value="PECTINESTERASE"/>
    <property type="match status" value="1"/>
</dbReference>
<dbReference type="Gene3D" id="2.160.20.10">
    <property type="entry name" value="Single-stranded right-handed beta-helix, Pectin lyase-like"/>
    <property type="match status" value="1"/>
</dbReference>
<dbReference type="GO" id="GO:0030599">
    <property type="term" value="F:pectinesterase activity"/>
    <property type="evidence" value="ECO:0007669"/>
    <property type="project" value="UniProtKB-UniRule"/>
</dbReference>
<dbReference type="SUPFAM" id="SSF51126">
    <property type="entry name" value="Pectin lyase-like"/>
    <property type="match status" value="1"/>
</dbReference>
<feature type="compositionally biased region" description="Low complexity" evidence="8">
    <location>
        <begin position="237"/>
        <end position="248"/>
    </location>
</feature>
<accession>A0AAN7H0H4</accession>
<evidence type="ECO:0000256" key="2">
    <source>
        <dbReference type="ARBA" id="ARBA00006027"/>
    </source>
</evidence>
<gene>
    <name evidence="11" type="ORF">SAY87_027134</name>
</gene>
<dbReference type="SUPFAM" id="SSF101148">
    <property type="entry name" value="Plant invertase/pectin methylesterase inhibitor"/>
    <property type="match status" value="1"/>
</dbReference>
<dbReference type="FunFam" id="2.160.20.10:FF:000001">
    <property type="entry name" value="Pectinesterase"/>
    <property type="match status" value="1"/>
</dbReference>
<keyword evidence="4 7" id="KW-0378">Hydrolase</keyword>
<evidence type="ECO:0000256" key="3">
    <source>
        <dbReference type="ARBA" id="ARBA00007786"/>
    </source>
</evidence>
<sequence length="592" mass="64981">MQRLSHYIVKSAVMRIISFLPFSSSLFFTRCSFLALIMMSSSFVMSSTNNHNEPPTGGGGPEISSWCNTTPHPDPCNDYFMAHRSPDTSVPKDRSGFRQIMVQATLNQALQSHAQVRKLGSQCDNSRKKGLWSDCSKLYEDTVLQLNRTLEGLYGGDGKRINCSSSDAQTWLSTALTNIEMCRLGFQDLNIPDFISPTSSRNNLSQLISNTLAINGAMVTSSSRNPEDHEFTRWEKSASTQSSSSGSRSSDDDGFPSWFSVHDKKLLQTTSSGATKANLVVAKDGSGNYRTVQAAINVAAKRISKSQRFVIYVKRGVYRENIEVSIGNDNIMMVGDGMAYSVITGSRSVGGGYTTYSSATAGIDGLKFIARGITFRNTAGAQKGQAVALRSASDLSVFYQCSFQGYQDTLFVLSQRQFYKQCHIYGTIDFIFGNAAVVFQSCTIYARLPIHGQSNVITAQGRNDPYQNTGISFHSCRILAAPDLSPSISTVKTYLGRPWMPYSRTVYLKSYLGALVAPQGWSTWDGSNYALNTLYYGEYRNYGPGASTQSRVKWKGYRVMTSATEASRFSVGTFIAGNSWLPATSIPFTAGL</sequence>
<comment type="pathway">
    <text evidence="1 7">Glycan metabolism; pectin degradation; 2-dehydro-3-deoxy-D-gluconate from pectin: step 1/5.</text>
</comment>
<keyword evidence="12" id="KW-1185">Reference proteome</keyword>
<feature type="transmembrane region" description="Helical" evidence="9">
    <location>
        <begin position="12"/>
        <end position="39"/>
    </location>
</feature>
<dbReference type="GO" id="GO:0004857">
    <property type="term" value="F:enzyme inhibitor activity"/>
    <property type="evidence" value="ECO:0007669"/>
    <property type="project" value="InterPro"/>
</dbReference>
<feature type="region of interest" description="Disordered" evidence="8">
    <location>
        <begin position="47"/>
        <end position="67"/>
    </location>
</feature>
<reference evidence="11 12" key="1">
    <citation type="journal article" date="2023" name="Hortic Res">
        <title>Pangenome of water caltrop reveals structural variations and asymmetric subgenome divergence after allopolyploidization.</title>
        <authorList>
            <person name="Zhang X."/>
            <person name="Chen Y."/>
            <person name="Wang L."/>
            <person name="Yuan Y."/>
            <person name="Fang M."/>
            <person name="Shi L."/>
            <person name="Lu R."/>
            <person name="Comes H.P."/>
            <person name="Ma Y."/>
            <person name="Chen Y."/>
            <person name="Huang G."/>
            <person name="Zhou Y."/>
            <person name="Zheng Z."/>
            <person name="Qiu Y."/>
        </authorList>
    </citation>
    <scope>NUCLEOTIDE SEQUENCE [LARGE SCALE GENOMIC DNA]</scope>
    <source>
        <tissue evidence="11">Roots</tissue>
    </source>
</reference>
<evidence type="ECO:0000256" key="7">
    <source>
        <dbReference type="RuleBase" id="RU000589"/>
    </source>
</evidence>
<dbReference type="EC" id="3.1.1.11" evidence="7"/>
<dbReference type="SMART" id="SM00856">
    <property type="entry name" value="PMEI"/>
    <property type="match status" value="1"/>
</dbReference>
<feature type="domain" description="Pectinesterase inhibitor" evidence="10">
    <location>
        <begin position="58"/>
        <end position="214"/>
    </location>
</feature>
<comment type="similarity">
    <text evidence="2">In the N-terminal section; belongs to the PMEI family.</text>
</comment>
<keyword evidence="5 7" id="KW-0063">Aspartyl esterase</keyword>
<dbReference type="GO" id="GO:0042545">
    <property type="term" value="P:cell wall modification"/>
    <property type="evidence" value="ECO:0007669"/>
    <property type="project" value="UniProtKB-UniRule"/>
</dbReference>
<name>A0AAN7H0H4_9MYRT</name>
<evidence type="ECO:0000256" key="6">
    <source>
        <dbReference type="PROSITE-ProRule" id="PRU10040"/>
    </source>
</evidence>
<dbReference type="CDD" id="cd15798">
    <property type="entry name" value="PMEI-like_3"/>
    <property type="match status" value="1"/>
</dbReference>
<keyword evidence="9" id="KW-0812">Transmembrane</keyword>
<evidence type="ECO:0000256" key="4">
    <source>
        <dbReference type="ARBA" id="ARBA00022801"/>
    </source>
</evidence>
<evidence type="ECO:0000313" key="12">
    <source>
        <dbReference type="Proteomes" id="UP001345219"/>
    </source>
</evidence>
<evidence type="ECO:0000256" key="9">
    <source>
        <dbReference type="SAM" id="Phobius"/>
    </source>
</evidence>
<evidence type="ECO:0000259" key="10">
    <source>
        <dbReference type="SMART" id="SM00856"/>
    </source>
</evidence>
<dbReference type="NCBIfam" id="TIGR01614">
    <property type="entry name" value="PME_inhib"/>
    <property type="match status" value="1"/>
</dbReference>
<comment type="catalytic activity">
    <reaction evidence="7">
        <text>[(1-&gt;4)-alpha-D-galacturonosyl methyl ester](n) + n H2O = [(1-&gt;4)-alpha-D-galacturonosyl](n) + n methanol + n H(+)</text>
        <dbReference type="Rhea" id="RHEA:22380"/>
        <dbReference type="Rhea" id="RHEA-COMP:14570"/>
        <dbReference type="Rhea" id="RHEA-COMP:14573"/>
        <dbReference type="ChEBI" id="CHEBI:15377"/>
        <dbReference type="ChEBI" id="CHEBI:15378"/>
        <dbReference type="ChEBI" id="CHEBI:17790"/>
        <dbReference type="ChEBI" id="CHEBI:140522"/>
        <dbReference type="ChEBI" id="CHEBI:140523"/>
        <dbReference type="EC" id="3.1.1.11"/>
    </reaction>
</comment>
<feature type="active site" evidence="6">
    <location>
        <position position="429"/>
    </location>
</feature>
<feature type="region of interest" description="Disordered" evidence="8">
    <location>
        <begin position="220"/>
        <end position="253"/>
    </location>
</feature>
<dbReference type="InterPro" id="IPR011050">
    <property type="entry name" value="Pectin_lyase_fold/virulence"/>
</dbReference>
<dbReference type="InterPro" id="IPR012334">
    <property type="entry name" value="Pectin_lyas_fold"/>
</dbReference>
<protein>
    <recommendedName>
        <fullName evidence="7">Pectinesterase</fullName>
        <ecNumber evidence="7">3.1.1.11</ecNumber>
    </recommendedName>
</protein>
<dbReference type="InterPro" id="IPR006501">
    <property type="entry name" value="Pectinesterase_inhib_dom"/>
</dbReference>
<dbReference type="InterPro" id="IPR000070">
    <property type="entry name" value="Pectinesterase_cat"/>
</dbReference>